<dbReference type="Proteomes" id="UP001642360">
    <property type="component" value="Unassembled WGS sequence"/>
</dbReference>
<sequence>MSGSLGWVIWVDRLFKRLCSVLCSVFFVQQISPILGSTVLVAASLSEESSIMDLVVTLHLKAMVENMELVSPAHMEATVADTEMVVAVHKEEDIEGMVVGVVPAAVDDDEWVGDDGERVVACHKEGIVMVVGIGTAVDGHK</sequence>
<name>A0ABC8QMA3_9AQUA</name>
<organism evidence="1 2">
    <name type="scientific">Ilex paraguariensis</name>
    <name type="common">yerba mate</name>
    <dbReference type="NCBI Taxonomy" id="185542"/>
    <lineage>
        <taxon>Eukaryota</taxon>
        <taxon>Viridiplantae</taxon>
        <taxon>Streptophyta</taxon>
        <taxon>Embryophyta</taxon>
        <taxon>Tracheophyta</taxon>
        <taxon>Spermatophyta</taxon>
        <taxon>Magnoliopsida</taxon>
        <taxon>eudicotyledons</taxon>
        <taxon>Gunneridae</taxon>
        <taxon>Pentapetalae</taxon>
        <taxon>asterids</taxon>
        <taxon>campanulids</taxon>
        <taxon>Aquifoliales</taxon>
        <taxon>Aquifoliaceae</taxon>
        <taxon>Ilex</taxon>
    </lineage>
</organism>
<gene>
    <name evidence="1" type="ORF">ILEXP_LOCUS693</name>
</gene>
<protein>
    <submittedName>
        <fullName evidence="1">Uncharacterized protein</fullName>
    </submittedName>
</protein>
<comment type="caution">
    <text evidence="1">The sequence shown here is derived from an EMBL/GenBank/DDBJ whole genome shotgun (WGS) entry which is preliminary data.</text>
</comment>
<keyword evidence="2" id="KW-1185">Reference proteome</keyword>
<reference evidence="1 2" key="1">
    <citation type="submission" date="2024-02" db="EMBL/GenBank/DDBJ databases">
        <authorList>
            <person name="Vignale AGUSTIN F."/>
            <person name="Sosa J E."/>
            <person name="Modenutti C."/>
        </authorList>
    </citation>
    <scope>NUCLEOTIDE SEQUENCE [LARGE SCALE GENOMIC DNA]</scope>
</reference>
<evidence type="ECO:0000313" key="2">
    <source>
        <dbReference type="Proteomes" id="UP001642360"/>
    </source>
</evidence>
<proteinExistence type="predicted"/>
<evidence type="ECO:0000313" key="1">
    <source>
        <dbReference type="EMBL" id="CAK9133775.1"/>
    </source>
</evidence>
<dbReference type="AlphaFoldDB" id="A0ABC8QMA3"/>
<accession>A0ABC8QMA3</accession>
<dbReference type="EMBL" id="CAUOFW020000170">
    <property type="protein sequence ID" value="CAK9133775.1"/>
    <property type="molecule type" value="Genomic_DNA"/>
</dbReference>